<dbReference type="Pfam" id="PF13620">
    <property type="entry name" value="CarboxypepD_reg"/>
    <property type="match status" value="1"/>
</dbReference>
<dbReference type="PANTHER" id="PTHR30069:SF46">
    <property type="entry name" value="OAR PROTEIN"/>
    <property type="match status" value="1"/>
</dbReference>
<evidence type="ECO:0000256" key="6">
    <source>
        <dbReference type="ARBA" id="ARBA00023237"/>
    </source>
</evidence>
<reference evidence="9" key="1">
    <citation type="submission" date="2023-06" db="EMBL/GenBank/DDBJ databases">
        <title>Cytophagales bacterium Strain LB-30, isolated from soil.</title>
        <authorList>
            <person name="Liu B."/>
        </authorList>
    </citation>
    <scope>NUCLEOTIDE SEQUENCE</scope>
    <source>
        <strain evidence="9">LB-30</strain>
    </source>
</reference>
<dbReference type="InterPro" id="IPR036942">
    <property type="entry name" value="Beta-barrel_TonB_sf"/>
</dbReference>
<dbReference type="Pfam" id="PF25183">
    <property type="entry name" value="OMP_b-brl_4"/>
    <property type="match status" value="2"/>
</dbReference>
<evidence type="ECO:0000313" key="10">
    <source>
        <dbReference type="Proteomes" id="UP001168552"/>
    </source>
</evidence>
<evidence type="ECO:0000256" key="3">
    <source>
        <dbReference type="ARBA" id="ARBA00022452"/>
    </source>
</evidence>
<dbReference type="PANTHER" id="PTHR30069">
    <property type="entry name" value="TONB-DEPENDENT OUTER MEMBRANE RECEPTOR"/>
    <property type="match status" value="1"/>
</dbReference>
<dbReference type="SUPFAM" id="SSF49464">
    <property type="entry name" value="Carboxypeptidase regulatory domain-like"/>
    <property type="match status" value="1"/>
</dbReference>
<dbReference type="Gene3D" id="2.60.40.1120">
    <property type="entry name" value="Carboxypeptidase-like, regulatory domain"/>
    <property type="match status" value="1"/>
</dbReference>
<organism evidence="9 10">
    <name type="scientific">Shiella aurantiaca</name>
    <dbReference type="NCBI Taxonomy" id="3058365"/>
    <lineage>
        <taxon>Bacteria</taxon>
        <taxon>Pseudomonadati</taxon>
        <taxon>Bacteroidota</taxon>
        <taxon>Cytophagia</taxon>
        <taxon>Cytophagales</taxon>
        <taxon>Shiellaceae</taxon>
        <taxon>Shiella</taxon>
    </lineage>
</organism>
<evidence type="ECO:0000256" key="7">
    <source>
        <dbReference type="SAM" id="SignalP"/>
    </source>
</evidence>
<feature type="chain" id="PRO_5045959113" evidence="7">
    <location>
        <begin position="22"/>
        <end position="1061"/>
    </location>
</feature>
<comment type="subcellular location">
    <subcellularLocation>
        <location evidence="1">Cell outer membrane</location>
        <topology evidence="1">Multi-pass membrane protein</topology>
    </subcellularLocation>
</comment>
<evidence type="ECO:0000256" key="5">
    <source>
        <dbReference type="ARBA" id="ARBA00023136"/>
    </source>
</evidence>
<proteinExistence type="predicted"/>
<dbReference type="InterPro" id="IPR039426">
    <property type="entry name" value="TonB-dep_rcpt-like"/>
</dbReference>
<evidence type="ECO:0000259" key="8">
    <source>
        <dbReference type="Pfam" id="PF25183"/>
    </source>
</evidence>
<keyword evidence="2" id="KW-0813">Transport</keyword>
<feature type="signal peptide" evidence="7">
    <location>
        <begin position="1"/>
        <end position="21"/>
    </location>
</feature>
<keyword evidence="3" id="KW-1134">Transmembrane beta strand</keyword>
<evidence type="ECO:0000313" key="9">
    <source>
        <dbReference type="EMBL" id="MDN4165192.1"/>
    </source>
</evidence>
<dbReference type="Gene3D" id="2.40.170.20">
    <property type="entry name" value="TonB-dependent receptor, beta-barrel domain"/>
    <property type="match status" value="1"/>
</dbReference>
<dbReference type="Gene3D" id="2.170.130.10">
    <property type="entry name" value="TonB-dependent receptor, plug domain"/>
    <property type="match status" value="1"/>
</dbReference>
<name>A0ABT8F405_9BACT</name>
<dbReference type="InterPro" id="IPR057601">
    <property type="entry name" value="Oar-like_b-barrel"/>
</dbReference>
<accession>A0ABT8F405</accession>
<keyword evidence="6" id="KW-0998">Cell outer membrane</keyword>
<evidence type="ECO:0000256" key="4">
    <source>
        <dbReference type="ARBA" id="ARBA00022692"/>
    </source>
</evidence>
<gene>
    <name evidence="9" type="ORF">QWY31_06750</name>
</gene>
<dbReference type="InterPro" id="IPR037066">
    <property type="entry name" value="Plug_dom_sf"/>
</dbReference>
<comment type="caution">
    <text evidence="9">The sequence shown here is derived from an EMBL/GenBank/DDBJ whole genome shotgun (WGS) entry which is preliminary data.</text>
</comment>
<evidence type="ECO:0000256" key="1">
    <source>
        <dbReference type="ARBA" id="ARBA00004571"/>
    </source>
</evidence>
<sequence length="1061" mass="118576">MKKLLLIVCLLPLLFAHQVLAQGVTSAALNGIVKEETGSGLPGATVLAIHTGTGAQYGTVTDVEGRYNFPNVRTGEYIVTISFIGYQTQEFRISLALGKNLRLDASLTPEATELDAVEVVASRNQAIDPSKTGAATNVSQEQVQALPTISRSLADYARLSPQFSSKNGGLSFAGQNNRFNNISFDGALNNDVFGLTDGGTPGDRQGAQPISLDAIKEIQIVIAPFDVRQSGFTGGGVNAITRNGENEIEASVYFFGRNDKLVGNKVGTESLAINEFYDYQSGFRIGGPIIKNKLFYFFNYDRGDNREPSLYNWNGNGFSGGVNYNDELNFIDSTRSIINQRFGYDAGDYREETFLFKENQKFFLRFDYNINQKHKLTWRISYTDASTNEIFRNRTNFGFNSSGYDLENRNLGNVVELQSMFSNTMSNELRVAYNRIRDISSPRGDDFPSIRFITPKANTISTGLDRFRGANSLDQDLIEITDNFTLFKGKHVITVGTRNEIYGFDNLFIPSFAGEWTFSGNLDTLRSGLPDRFVKTYSITDELRQPTVWSAILLGAYAQDEWNITPEFRLTLGLRADVPIMLGEVARNRQFEESFGLRNDITPKTQVLWSPRIGYNWNLGGKDNTQIRGGLGIFTGKAPFVWLSNQYSRDGVSFASTDLDLNGIRRLFAGMTEAEVNAAIANPYFVPVNANVSQTVEINITNPNFRIPQIARANVAVDQKTIWDVVATLDFVYSKTLNDIYVRNINLQEPSVRYTGEGNRGIYTGDFVDSENFTNIYVLENTSEGYQYNLTAQLQKNTRQYFGSVAYNFGEAKDKVSLGNSTASGNFQNNIASVSVNDPAFGFSDFDQRHRVIGAFGYTFNYSRFASTQVSFFYTGQSGSRYDFTVAGDLNGDRIFNNDLFYVPKNREDITLESITIGDFTLTSDQAYEILNDIIESEPGLKNNRGKFADKNAGIAPWNHQIDLRVLQDISMEFSGRKHTIQLSMDILNVGNLANSILGLDKTWGAFYFGRSNIVQATGFDTENNRPIYRLTPDYLTKNYELPSTGLGSVWKMQLGIRYIF</sequence>
<dbReference type="InterPro" id="IPR008969">
    <property type="entry name" value="CarboxyPept-like_regulatory"/>
</dbReference>
<feature type="domain" description="TonB-dependent transporter Oar-like beta-barrel" evidence="8">
    <location>
        <begin position="240"/>
        <end position="308"/>
    </location>
</feature>
<keyword evidence="5" id="KW-0472">Membrane</keyword>
<dbReference type="Proteomes" id="UP001168552">
    <property type="component" value="Unassembled WGS sequence"/>
</dbReference>
<evidence type="ECO:0000256" key="2">
    <source>
        <dbReference type="ARBA" id="ARBA00022448"/>
    </source>
</evidence>
<keyword evidence="10" id="KW-1185">Reference proteome</keyword>
<dbReference type="SUPFAM" id="SSF56935">
    <property type="entry name" value="Porins"/>
    <property type="match status" value="1"/>
</dbReference>
<keyword evidence="7" id="KW-0732">Signal</keyword>
<dbReference type="RefSeq" id="WP_320003719.1">
    <property type="nucleotide sequence ID" value="NZ_JAUHJS010000003.1"/>
</dbReference>
<keyword evidence="4" id="KW-0812">Transmembrane</keyword>
<feature type="domain" description="TonB-dependent transporter Oar-like beta-barrel" evidence="8">
    <location>
        <begin position="348"/>
        <end position="995"/>
    </location>
</feature>
<protein>
    <submittedName>
        <fullName evidence="9">Carboxypeptidase regulatory-like domain-containing protein</fullName>
    </submittedName>
</protein>
<dbReference type="EMBL" id="JAUHJS010000003">
    <property type="protein sequence ID" value="MDN4165192.1"/>
    <property type="molecule type" value="Genomic_DNA"/>
</dbReference>